<dbReference type="Proteomes" id="UP000444721">
    <property type="component" value="Unassembled WGS sequence"/>
</dbReference>
<accession>A0A6A5BTW6</accession>
<protein>
    <submittedName>
        <fullName evidence="1">Uncharacterized protein</fullName>
    </submittedName>
</protein>
<comment type="caution">
    <text evidence="1">The sequence shown here is derived from an EMBL/GenBank/DDBJ whole genome shotgun (WGS) entry which is preliminary data.</text>
</comment>
<evidence type="ECO:0000313" key="1">
    <source>
        <dbReference type="EMBL" id="KAF0977200.1"/>
    </source>
</evidence>
<name>A0A6A5BTW6_NAEFO</name>
<reference evidence="1 2" key="1">
    <citation type="journal article" date="2019" name="Sci. Rep.">
        <title>Nanopore sequencing improves the draft genome of the human pathogenic amoeba Naegleria fowleri.</title>
        <authorList>
            <person name="Liechti N."/>
            <person name="Schurch N."/>
            <person name="Bruggmann R."/>
            <person name="Wittwer M."/>
        </authorList>
    </citation>
    <scope>NUCLEOTIDE SEQUENCE [LARGE SCALE GENOMIC DNA]</scope>
    <source>
        <strain evidence="1 2">ATCC 30894</strain>
    </source>
</reference>
<organism evidence="1 2">
    <name type="scientific">Naegleria fowleri</name>
    <name type="common">Brain eating amoeba</name>
    <dbReference type="NCBI Taxonomy" id="5763"/>
    <lineage>
        <taxon>Eukaryota</taxon>
        <taxon>Discoba</taxon>
        <taxon>Heterolobosea</taxon>
        <taxon>Tetramitia</taxon>
        <taxon>Eutetramitia</taxon>
        <taxon>Vahlkampfiidae</taxon>
        <taxon>Naegleria</taxon>
    </lineage>
</organism>
<gene>
    <name evidence="1" type="ORF">FDP41_003853</name>
</gene>
<dbReference type="VEuPathDB" id="AmoebaDB:NfTy_063890"/>
<dbReference type="RefSeq" id="XP_044561913.1">
    <property type="nucleotide sequence ID" value="XM_044707203.1"/>
</dbReference>
<evidence type="ECO:0000313" key="2">
    <source>
        <dbReference type="Proteomes" id="UP000444721"/>
    </source>
</evidence>
<proteinExistence type="predicted"/>
<sequence length="250" mass="29020">MKPHAEEEFRKILLESTKESRKNTSIKINQSKSMEIDNFPGDDDFPPSIEQCFGYLSKEGKAGRRNTTLKFMDDEFHKKFIPSSKEQNPIYHAYEDPQSGKVWFGKRERPLEHALPYKGLLKFKPEGPTSHLKIGLCIIPNTEHNPWKKSIVQKESNRGVMYVAEEGLPFDCIGSKGIKKDSMETNYEREEDKEFIQQTKKRNATCSKVGSVESFSQQQPCHESMHSLFVAYENQHLQNPSPFNYYFNQK</sequence>
<dbReference type="VEuPathDB" id="AmoebaDB:FDP41_003853"/>
<dbReference type="EMBL" id="VFQX01000035">
    <property type="protein sequence ID" value="KAF0977200.1"/>
    <property type="molecule type" value="Genomic_DNA"/>
</dbReference>
<dbReference type="AlphaFoldDB" id="A0A6A5BTW6"/>
<dbReference type="GeneID" id="68111071"/>
<keyword evidence="2" id="KW-1185">Reference proteome</keyword>
<dbReference type="VEuPathDB" id="AmoebaDB:NF0017630"/>